<dbReference type="PANTHER" id="PTHR10264">
    <property type="entry name" value="BAND 7 PROTEIN-RELATED"/>
    <property type="match status" value="1"/>
</dbReference>
<dbReference type="InterPro" id="IPR001972">
    <property type="entry name" value="Stomatin_HflK_fam"/>
</dbReference>
<evidence type="ECO:0000313" key="3">
    <source>
        <dbReference type="EMBL" id="KGN30984.1"/>
    </source>
</evidence>
<evidence type="ECO:0000259" key="2">
    <source>
        <dbReference type="SMART" id="SM00244"/>
    </source>
</evidence>
<dbReference type="InterPro" id="IPR043202">
    <property type="entry name" value="Band-7_stomatin-like"/>
</dbReference>
<dbReference type="GO" id="GO:0005886">
    <property type="term" value="C:plasma membrane"/>
    <property type="evidence" value="ECO:0007669"/>
    <property type="project" value="InterPro"/>
</dbReference>
<reference evidence="3 4" key="1">
    <citation type="submission" date="2013-08" db="EMBL/GenBank/DDBJ databases">
        <title>The genome sequence of Knoellia sinensis.</title>
        <authorList>
            <person name="Zhu W."/>
            <person name="Wang G."/>
        </authorList>
    </citation>
    <scope>NUCLEOTIDE SEQUENCE [LARGE SCALE GENOMIC DNA]</scope>
    <source>
        <strain evidence="3 4">KCTC 19936</strain>
    </source>
</reference>
<dbReference type="Pfam" id="PF01145">
    <property type="entry name" value="Band_7"/>
    <property type="match status" value="1"/>
</dbReference>
<dbReference type="Proteomes" id="UP000030002">
    <property type="component" value="Unassembled WGS sequence"/>
</dbReference>
<dbReference type="AlphaFoldDB" id="A0A0A0J2S8"/>
<gene>
    <name evidence="3" type="ORF">N802_05110</name>
</gene>
<feature type="domain" description="Band 7" evidence="2">
    <location>
        <begin position="1"/>
        <end position="160"/>
    </location>
</feature>
<dbReference type="RefSeq" id="WP_052110016.1">
    <property type="nucleotide sequence ID" value="NZ_AVPJ01000014.1"/>
</dbReference>
<dbReference type="SUPFAM" id="SSF117892">
    <property type="entry name" value="Band 7/SPFH domain"/>
    <property type="match status" value="1"/>
</dbReference>
<dbReference type="SMART" id="SM00244">
    <property type="entry name" value="PHB"/>
    <property type="match status" value="1"/>
</dbReference>
<dbReference type="InterPro" id="IPR036013">
    <property type="entry name" value="Band_7/SPFH_dom_sf"/>
</dbReference>
<name>A0A0A0J2S8_9MICO</name>
<proteinExistence type="inferred from homology"/>
<protein>
    <recommendedName>
        <fullName evidence="2">Band 7 domain-containing protein</fullName>
    </recommendedName>
</protein>
<dbReference type="InterPro" id="IPR001107">
    <property type="entry name" value="Band_7"/>
</dbReference>
<accession>A0A0A0J2S8</accession>
<dbReference type="Gene3D" id="3.30.479.30">
    <property type="entry name" value="Band 7 domain"/>
    <property type="match status" value="1"/>
</dbReference>
<dbReference type="OrthoDB" id="3285280at2"/>
<dbReference type="CDD" id="cd13438">
    <property type="entry name" value="SPFH_eoslipins_u2"/>
    <property type="match status" value="1"/>
</dbReference>
<dbReference type="STRING" id="1385520.N802_05110"/>
<comment type="similarity">
    <text evidence="1">Belongs to the band 7/mec-2 family.</text>
</comment>
<dbReference type="PANTHER" id="PTHR10264:SF83">
    <property type="entry name" value="BLL5629 PROTEIN"/>
    <property type="match status" value="1"/>
</dbReference>
<evidence type="ECO:0000313" key="4">
    <source>
        <dbReference type="Proteomes" id="UP000030002"/>
    </source>
</evidence>
<comment type="caution">
    <text evidence="3">The sequence shown here is derived from an EMBL/GenBank/DDBJ whole genome shotgun (WGS) entry which is preliminary data.</text>
</comment>
<dbReference type="PRINTS" id="PR00721">
    <property type="entry name" value="STOMATIN"/>
</dbReference>
<sequence>MILFHITVPAHTAAVEYVDGTPQRVLEPGRHARVWRATYRQVDLREQLLAVSPQEILTVDGVQVRVSAAVRWTVADPIAWLERATDPLGLVYLATQVALRDAVAGLTLETVSQRGAGLDAAALTAAVASVARPVGVAATEVVVKDVILPSEVRAATLELATARQRGAAQLEMARAETAALRSLANGAKLLDDHPALARMRLVQAMPYGAQLVVRVGESGGVGGDAD</sequence>
<organism evidence="3 4">
    <name type="scientific">Knoellia sinensis KCTC 19936</name>
    <dbReference type="NCBI Taxonomy" id="1385520"/>
    <lineage>
        <taxon>Bacteria</taxon>
        <taxon>Bacillati</taxon>
        <taxon>Actinomycetota</taxon>
        <taxon>Actinomycetes</taxon>
        <taxon>Micrococcales</taxon>
        <taxon>Intrasporangiaceae</taxon>
        <taxon>Knoellia</taxon>
    </lineage>
</organism>
<dbReference type="eggNOG" id="COG0330">
    <property type="taxonomic scope" value="Bacteria"/>
</dbReference>
<dbReference type="EMBL" id="AVPJ01000014">
    <property type="protein sequence ID" value="KGN30984.1"/>
    <property type="molecule type" value="Genomic_DNA"/>
</dbReference>
<keyword evidence="4" id="KW-1185">Reference proteome</keyword>
<evidence type="ECO:0000256" key="1">
    <source>
        <dbReference type="ARBA" id="ARBA00008164"/>
    </source>
</evidence>